<dbReference type="Pfam" id="PF05164">
    <property type="entry name" value="ZapA"/>
    <property type="match status" value="1"/>
</dbReference>
<dbReference type="InterPro" id="IPR036192">
    <property type="entry name" value="Cell_div_ZapA-like_sf"/>
</dbReference>
<evidence type="ECO:0008006" key="3">
    <source>
        <dbReference type="Google" id="ProtNLM"/>
    </source>
</evidence>
<dbReference type="AlphaFoldDB" id="A0A5M8P3H6"/>
<comment type="caution">
    <text evidence="1">The sequence shown here is derived from an EMBL/GenBank/DDBJ whole genome shotgun (WGS) entry which is preliminary data.</text>
</comment>
<sequence length="99" mass="11856">MDEDFFKIQLKLVDKHFPYTCKRSEEANLRKAATNLTDKYMEYSSYYSQADFEQKDLLKLVGFHFSLDLLEDNQKEDMSPLVNKIEQLNKELEIYLQSF</sequence>
<dbReference type="Proteomes" id="UP000324575">
    <property type="component" value="Unassembled WGS sequence"/>
</dbReference>
<gene>
    <name evidence="1" type="ORF">EZS26_000632</name>
</gene>
<dbReference type="SUPFAM" id="SSF102829">
    <property type="entry name" value="Cell division protein ZapA-like"/>
    <property type="match status" value="1"/>
</dbReference>
<name>A0A5M8P3H6_9BACT</name>
<accession>A0A5M8P3H6</accession>
<evidence type="ECO:0000313" key="2">
    <source>
        <dbReference type="Proteomes" id="UP000324575"/>
    </source>
</evidence>
<reference evidence="1 2" key="1">
    <citation type="submission" date="2019-03" db="EMBL/GenBank/DDBJ databases">
        <title>Single cell metagenomics reveals metabolic interactions within the superorganism composed of flagellate Streblomastix strix and complex community of Bacteroidetes bacteria on its surface.</title>
        <authorList>
            <person name="Treitli S.C."/>
            <person name="Kolisko M."/>
            <person name="Husnik F."/>
            <person name="Keeling P."/>
            <person name="Hampl V."/>
        </authorList>
    </citation>
    <scope>NUCLEOTIDE SEQUENCE [LARGE SCALE GENOMIC DNA]</scope>
    <source>
        <strain evidence="1">St1</strain>
    </source>
</reference>
<organism evidence="1 2">
    <name type="scientific">Candidatus Ordinivivax streblomastigis</name>
    <dbReference type="NCBI Taxonomy" id="2540710"/>
    <lineage>
        <taxon>Bacteria</taxon>
        <taxon>Pseudomonadati</taxon>
        <taxon>Bacteroidota</taxon>
        <taxon>Bacteroidia</taxon>
        <taxon>Bacteroidales</taxon>
        <taxon>Candidatus Ordinivivax</taxon>
    </lineage>
</organism>
<evidence type="ECO:0000313" key="1">
    <source>
        <dbReference type="EMBL" id="KAA6303029.1"/>
    </source>
</evidence>
<proteinExistence type="predicted"/>
<protein>
    <recommendedName>
        <fullName evidence="3">Cell division protein ZapA</fullName>
    </recommendedName>
</protein>
<dbReference type="InterPro" id="IPR007838">
    <property type="entry name" value="Cell_div_ZapA-like"/>
</dbReference>
<dbReference type="EMBL" id="SNRX01000003">
    <property type="protein sequence ID" value="KAA6303029.1"/>
    <property type="molecule type" value="Genomic_DNA"/>
</dbReference>